<dbReference type="Proteomes" id="UP001148737">
    <property type="component" value="Unassembled WGS sequence"/>
</dbReference>
<dbReference type="EMBL" id="JANAKD010000165">
    <property type="protein sequence ID" value="KAJ3496733.1"/>
    <property type="molecule type" value="Genomic_DNA"/>
</dbReference>
<reference evidence="1" key="1">
    <citation type="submission" date="2022-07" db="EMBL/GenBank/DDBJ databases">
        <title>Genome Sequence of Lecanicillium saksenae.</title>
        <authorList>
            <person name="Buettner E."/>
        </authorList>
    </citation>
    <scope>NUCLEOTIDE SEQUENCE</scope>
    <source>
        <strain evidence="1">VT-O1</strain>
    </source>
</reference>
<keyword evidence="2" id="KW-1185">Reference proteome</keyword>
<comment type="caution">
    <text evidence="1">The sequence shown here is derived from an EMBL/GenBank/DDBJ whole genome shotgun (WGS) entry which is preliminary data.</text>
</comment>
<evidence type="ECO:0000313" key="2">
    <source>
        <dbReference type="Proteomes" id="UP001148737"/>
    </source>
</evidence>
<proteinExistence type="predicted"/>
<accession>A0ACC1R3K9</accession>
<evidence type="ECO:0000313" key="1">
    <source>
        <dbReference type="EMBL" id="KAJ3496733.1"/>
    </source>
</evidence>
<gene>
    <name evidence="1" type="ORF">NLG97_g2435</name>
</gene>
<protein>
    <submittedName>
        <fullName evidence="1">Uncharacterized protein</fullName>
    </submittedName>
</protein>
<organism evidence="1 2">
    <name type="scientific">Lecanicillium saksenae</name>
    <dbReference type="NCBI Taxonomy" id="468837"/>
    <lineage>
        <taxon>Eukaryota</taxon>
        <taxon>Fungi</taxon>
        <taxon>Dikarya</taxon>
        <taxon>Ascomycota</taxon>
        <taxon>Pezizomycotina</taxon>
        <taxon>Sordariomycetes</taxon>
        <taxon>Hypocreomycetidae</taxon>
        <taxon>Hypocreales</taxon>
        <taxon>Cordycipitaceae</taxon>
        <taxon>Lecanicillium</taxon>
    </lineage>
</organism>
<sequence>MNCHPSQPGLETSHRSRLPTPESDVSEANLSELVRDFMKSLQFKPHTSLHSTSRLTEAMVSKLKTLGLSDVDYQRIQYLESISCQYPLTCHKGLSFEAKLYIACFTILGLAIDDILEGSDLCQTFAQNFRLHDDMGHPLLNCYARLLVEETTKIFDPYAVSNIISSAIDSVCAMHVESAYLRGIARPGTPFSLWFRLKSGYSMAYCFFAFPRDDFPESRWLKCYLPFLPNWATVMELINDWNGNLTNLLL</sequence>
<name>A0ACC1R3K9_9HYPO</name>